<reference evidence="11" key="1">
    <citation type="submission" date="2011-11" db="EMBL/GenBank/DDBJ databases">
        <title>Improved High-Quality Draft sequence of Desulfovibrio sp. U5L.</title>
        <authorList>
            <consortium name="US DOE Joint Genome Institute"/>
            <person name="Lucas S."/>
            <person name="Han J."/>
            <person name="Lapidus A."/>
            <person name="Cheng J.-F."/>
            <person name="Goodwin L."/>
            <person name="Pitluck S."/>
            <person name="Peters L."/>
            <person name="Ovchinnikova G."/>
            <person name="Held B."/>
            <person name="Detter J.C."/>
            <person name="Han C."/>
            <person name="Tapia R."/>
            <person name="Land M."/>
            <person name="Hauser L."/>
            <person name="Kyrpides N."/>
            <person name="Ivanova N."/>
            <person name="Pagani I."/>
            <person name="Gabster J."/>
            <person name="Walker C."/>
            <person name="Stolyar S."/>
            <person name="Stahl D."/>
            <person name="Arkin A."/>
            <person name="Dehal P."/>
            <person name="Hazen T."/>
            <person name="Woyke T."/>
        </authorList>
    </citation>
    <scope>NUCLEOTIDE SEQUENCE [LARGE SCALE GENOMIC DNA]</scope>
    <source>
        <strain evidence="11">U5L</strain>
    </source>
</reference>
<dbReference type="PANTHER" id="PTHR11596:SF5">
    <property type="entry name" value="ALKALINE PHOSPHATASE"/>
    <property type="match status" value="1"/>
</dbReference>
<evidence type="ECO:0000256" key="1">
    <source>
        <dbReference type="ARBA" id="ARBA00005984"/>
    </source>
</evidence>
<feature type="binding site" evidence="8">
    <location>
        <position position="292"/>
    </location>
    <ligand>
        <name>Zn(2+)</name>
        <dbReference type="ChEBI" id="CHEBI:29105"/>
        <label>2</label>
    </ligand>
</feature>
<gene>
    <name evidence="11" type="ORF">DesU5LDRAFT_3972</name>
</gene>
<feature type="binding site" evidence="8">
    <location>
        <position position="153"/>
    </location>
    <ligand>
        <name>Mg(2+)</name>
        <dbReference type="ChEBI" id="CHEBI:18420"/>
    </ligand>
</feature>
<proteinExistence type="inferred from homology"/>
<keyword evidence="4" id="KW-0378">Hydrolase</keyword>
<keyword evidence="10" id="KW-0732">Signal</keyword>
<evidence type="ECO:0000313" key="11">
    <source>
        <dbReference type="EMBL" id="EIG55575.1"/>
    </source>
</evidence>
<dbReference type="eggNOG" id="COG1785">
    <property type="taxonomic scope" value="Bacteria"/>
</dbReference>
<dbReference type="AlphaFoldDB" id="I2Q719"/>
<feature type="binding site" evidence="8">
    <location>
        <position position="283"/>
    </location>
    <ligand>
        <name>Mg(2+)</name>
        <dbReference type="ChEBI" id="CHEBI:18420"/>
    </ligand>
</feature>
<dbReference type="STRING" id="596152.DesU5LDRAFT_3972"/>
<dbReference type="InterPro" id="IPR001952">
    <property type="entry name" value="Alkaline_phosphatase"/>
</dbReference>
<comment type="cofactor">
    <cofactor evidence="8">
        <name>Zn(2+)</name>
        <dbReference type="ChEBI" id="CHEBI:29105"/>
    </cofactor>
    <text evidence="8">Binds 2 Zn(2+) ions.</text>
</comment>
<dbReference type="SUPFAM" id="SSF53649">
    <property type="entry name" value="Alkaline phosphatase-like"/>
    <property type="match status" value="1"/>
</dbReference>
<name>I2Q719_9BACT</name>
<dbReference type="EMBL" id="JH600068">
    <property type="protein sequence ID" value="EIG55575.1"/>
    <property type="molecule type" value="Genomic_DNA"/>
</dbReference>
<evidence type="ECO:0000256" key="3">
    <source>
        <dbReference type="ARBA" id="ARBA00022723"/>
    </source>
</evidence>
<evidence type="ECO:0000256" key="6">
    <source>
        <dbReference type="ARBA" id="ARBA00022842"/>
    </source>
</evidence>
<evidence type="ECO:0000256" key="10">
    <source>
        <dbReference type="SAM" id="SignalP"/>
    </source>
</evidence>
<dbReference type="GO" id="GO:0046872">
    <property type="term" value="F:metal ion binding"/>
    <property type="evidence" value="ECO:0007669"/>
    <property type="project" value="UniProtKB-KW"/>
</dbReference>
<feature type="binding site" evidence="8">
    <location>
        <position position="331"/>
    </location>
    <ligand>
        <name>Zn(2+)</name>
        <dbReference type="ChEBI" id="CHEBI:29105"/>
        <label>2</label>
    </ligand>
</feature>
<feature type="signal peptide" evidence="10">
    <location>
        <begin position="1"/>
        <end position="34"/>
    </location>
</feature>
<sequence>MRRYALPPFAAASINRVAWIILAVLFLAAATVHADSGTAPKYVFLFIGDGMALAQRSAAEYFLAAKDGKPEPGAVRLAMNRMPVQGLTATSSLNSIITDSGAAGTALASGVKTYNGAIGVDGAKNPVPTLAEKARDKGMKVGVVSSVSLDHATPACFYSHQASRNNYYEIALDAAKSGFDYFGGGGFKDPAGKKSKTDGEKPNALDAMRTAGYTVADTKEAILAAKPGTRLVAVNPELDADKALPYALDGDGDGDDKGLTLAQYTTKGIELLNNPKGFFLMVEGGKIDWACHANDAAASIGDTLAFDAAVAEAVAFAKAHPDETLIVVTGDHECGGLTLGFAGTRYGNYYDYLKSQKDSFLRFAAALAEYKKTHDATTARFEDVAPLIKESFGLVVPTAADLEAMKAAPKPNEDNTSPADPHGLYFKEFELAAVKEAFVRSMQNEKEKPGNEMDYRAYGGYEPLAVTLTHILGNKAGIGWTSYSHTGVPVVTSAQGPGAQAFAGYYDNTDLSKKMAAVLGETAVASN</sequence>
<dbReference type="InterPro" id="IPR017850">
    <property type="entry name" value="Alkaline_phosphatase_core_sf"/>
</dbReference>
<dbReference type="HOGENOM" id="CLU_008539_5_0_7"/>
<dbReference type="Gene3D" id="3.40.720.10">
    <property type="entry name" value="Alkaline Phosphatase, subunit A"/>
    <property type="match status" value="1"/>
</dbReference>
<dbReference type="OrthoDB" id="9794455at2"/>
<evidence type="ECO:0000256" key="8">
    <source>
        <dbReference type="PIRSR" id="PIRSR601952-2"/>
    </source>
</evidence>
<organism evidence="11">
    <name type="scientific">Desulfovibrio sp. U5L</name>
    <dbReference type="NCBI Taxonomy" id="596152"/>
    <lineage>
        <taxon>Bacteria</taxon>
        <taxon>Pseudomonadati</taxon>
        <taxon>Thermodesulfobacteriota</taxon>
        <taxon>Desulfovibrionia</taxon>
        <taxon>Desulfovibrionales</taxon>
        <taxon>Desulfovibrionaceae</taxon>
        <taxon>Desulfovibrio</taxon>
    </lineage>
</organism>
<protein>
    <submittedName>
        <fullName evidence="11">Alkaline phosphatase</fullName>
    </submittedName>
</protein>
<evidence type="ECO:0000256" key="2">
    <source>
        <dbReference type="ARBA" id="ARBA00022553"/>
    </source>
</evidence>
<comment type="cofactor">
    <cofactor evidence="8">
        <name>Mg(2+)</name>
        <dbReference type="ChEBI" id="CHEBI:18420"/>
    </cofactor>
    <text evidence="8">Binds 1 Mg(2+) ion.</text>
</comment>
<feature type="binding site" evidence="8">
    <location>
        <position position="49"/>
    </location>
    <ligand>
        <name>Zn(2+)</name>
        <dbReference type="ChEBI" id="CHEBI:29105"/>
        <label>2</label>
    </ligand>
</feature>
<feature type="binding site" evidence="8">
    <location>
        <position position="288"/>
    </location>
    <ligand>
        <name>Zn(2+)</name>
        <dbReference type="ChEBI" id="CHEBI:29105"/>
        <label>2</label>
    </ligand>
</feature>
<evidence type="ECO:0000256" key="9">
    <source>
        <dbReference type="RuleBase" id="RU003946"/>
    </source>
</evidence>
<dbReference type="SMART" id="SM00098">
    <property type="entry name" value="alkPPc"/>
    <property type="match status" value="1"/>
</dbReference>
<accession>I2Q719</accession>
<dbReference type="PRINTS" id="PR00113">
    <property type="entry name" value="ALKPHPHTASE"/>
</dbReference>
<comment type="similarity">
    <text evidence="1 9">Belongs to the alkaline phosphatase family.</text>
</comment>
<dbReference type="PROSITE" id="PS00123">
    <property type="entry name" value="ALKALINE_PHOSPHATASE"/>
    <property type="match status" value="1"/>
</dbReference>
<dbReference type="CDD" id="cd16012">
    <property type="entry name" value="ALP"/>
    <property type="match status" value="1"/>
</dbReference>
<dbReference type="Pfam" id="PF00245">
    <property type="entry name" value="Alk_phosphatase"/>
    <property type="match status" value="1"/>
</dbReference>
<feature type="binding site" evidence="8">
    <location>
        <position position="485"/>
    </location>
    <ligand>
        <name>Zn(2+)</name>
        <dbReference type="ChEBI" id="CHEBI:29105"/>
        <label>2</label>
    </ligand>
</feature>
<keyword evidence="2" id="KW-0597">Phosphoprotein</keyword>
<feature type="binding site" evidence="8">
    <location>
        <position position="49"/>
    </location>
    <ligand>
        <name>Mg(2+)</name>
        <dbReference type="ChEBI" id="CHEBI:18420"/>
    </ligand>
</feature>
<dbReference type="GO" id="GO:0004035">
    <property type="term" value="F:alkaline phosphatase activity"/>
    <property type="evidence" value="ECO:0007669"/>
    <property type="project" value="TreeGrafter"/>
</dbReference>
<feature type="binding site" evidence="8">
    <location>
        <position position="151"/>
    </location>
    <ligand>
        <name>Mg(2+)</name>
        <dbReference type="ChEBI" id="CHEBI:18420"/>
    </ligand>
</feature>
<feature type="chain" id="PRO_5003663643" evidence="10">
    <location>
        <begin position="35"/>
        <end position="527"/>
    </location>
</feature>
<dbReference type="PANTHER" id="PTHR11596">
    <property type="entry name" value="ALKALINE PHOSPHATASE"/>
    <property type="match status" value="1"/>
</dbReference>
<evidence type="ECO:0000256" key="4">
    <source>
        <dbReference type="ARBA" id="ARBA00022801"/>
    </source>
</evidence>
<feature type="active site" description="Phosphoserine intermediate" evidence="7">
    <location>
        <position position="100"/>
    </location>
</feature>
<evidence type="ECO:0000256" key="7">
    <source>
        <dbReference type="PIRSR" id="PIRSR601952-1"/>
    </source>
</evidence>
<evidence type="ECO:0000256" key="5">
    <source>
        <dbReference type="ARBA" id="ARBA00022833"/>
    </source>
</evidence>
<keyword evidence="5 8" id="KW-0862">Zinc</keyword>
<dbReference type="InterPro" id="IPR018299">
    <property type="entry name" value="Alkaline_phosphatase_AS"/>
</dbReference>
<feature type="binding site" evidence="8">
    <location>
        <position position="332"/>
    </location>
    <ligand>
        <name>Zn(2+)</name>
        <dbReference type="ChEBI" id="CHEBI:29105"/>
        <label>2</label>
    </ligand>
</feature>
<keyword evidence="3 8" id="KW-0479">Metal-binding</keyword>
<keyword evidence="6 8" id="KW-0460">Magnesium</keyword>